<dbReference type="PROSITE" id="PS50112">
    <property type="entry name" value="PAS"/>
    <property type="match status" value="1"/>
</dbReference>
<evidence type="ECO:0000256" key="2">
    <source>
        <dbReference type="ARBA" id="ARBA00012438"/>
    </source>
</evidence>
<dbReference type="PROSITE" id="PS50110">
    <property type="entry name" value="RESPONSE_REGULATORY"/>
    <property type="match status" value="2"/>
</dbReference>
<feature type="domain" description="Histidine kinase" evidence="7">
    <location>
        <begin position="705"/>
        <end position="926"/>
    </location>
</feature>
<dbReference type="NCBIfam" id="TIGR00229">
    <property type="entry name" value="sensory_box"/>
    <property type="match status" value="1"/>
</dbReference>
<feature type="domain" description="PAS" evidence="9">
    <location>
        <begin position="294"/>
        <end position="342"/>
    </location>
</feature>
<dbReference type="CDD" id="cd17546">
    <property type="entry name" value="REC_hyHK_CKI1_RcsC-like"/>
    <property type="match status" value="1"/>
</dbReference>
<dbReference type="Proteomes" id="UP001597173">
    <property type="component" value="Unassembled WGS sequence"/>
</dbReference>
<dbReference type="SMART" id="SM00388">
    <property type="entry name" value="HisKA"/>
    <property type="match status" value="1"/>
</dbReference>
<dbReference type="RefSeq" id="WP_374839547.1">
    <property type="nucleotide sequence ID" value="NZ_JBHEEW010000009.1"/>
</dbReference>
<dbReference type="InterPro" id="IPR005467">
    <property type="entry name" value="His_kinase_dom"/>
</dbReference>
<evidence type="ECO:0000256" key="4">
    <source>
        <dbReference type="ARBA" id="ARBA00023012"/>
    </source>
</evidence>
<evidence type="ECO:0000259" key="8">
    <source>
        <dbReference type="PROSITE" id="PS50110"/>
    </source>
</evidence>
<keyword evidence="3 5" id="KW-0597">Phosphoprotein</keyword>
<dbReference type="SMART" id="SM00091">
    <property type="entry name" value="PAS"/>
    <property type="match status" value="5"/>
</dbReference>
<dbReference type="PROSITE" id="PS50109">
    <property type="entry name" value="HIS_KIN"/>
    <property type="match status" value="1"/>
</dbReference>
<dbReference type="InterPro" id="IPR011006">
    <property type="entry name" value="CheY-like_superfamily"/>
</dbReference>
<dbReference type="CDD" id="cd16922">
    <property type="entry name" value="HATPase_EvgS-ArcB-TorS-like"/>
    <property type="match status" value="1"/>
</dbReference>
<dbReference type="Pfam" id="PF12860">
    <property type="entry name" value="PAS_7"/>
    <property type="match status" value="3"/>
</dbReference>
<feature type="modified residue" description="4-aspartylphosphate" evidence="5">
    <location>
        <position position="998"/>
    </location>
</feature>
<dbReference type="Pfam" id="PF00512">
    <property type="entry name" value="HisKA"/>
    <property type="match status" value="1"/>
</dbReference>
<dbReference type="SUPFAM" id="SSF47384">
    <property type="entry name" value="Homodimeric domain of signal transducing histidine kinase"/>
    <property type="match status" value="1"/>
</dbReference>
<dbReference type="SUPFAM" id="SSF52172">
    <property type="entry name" value="CheY-like"/>
    <property type="match status" value="2"/>
</dbReference>
<dbReference type="Gene3D" id="3.30.450.20">
    <property type="entry name" value="PAS domain"/>
    <property type="match status" value="3"/>
</dbReference>
<dbReference type="SUPFAM" id="SSF55785">
    <property type="entry name" value="PYP-like sensor domain (PAS domain)"/>
    <property type="match status" value="3"/>
</dbReference>
<evidence type="ECO:0000259" key="9">
    <source>
        <dbReference type="PROSITE" id="PS50112"/>
    </source>
</evidence>
<dbReference type="CDD" id="cd00130">
    <property type="entry name" value="PAS"/>
    <property type="match status" value="1"/>
</dbReference>
<dbReference type="InterPro" id="IPR036890">
    <property type="entry name" value="HATPase_C_sf"/>
</dbReference>
<keyword evidence="11" id="KW-1185">Reference proteome</keyword>
<protein>
    <recommendedName>
        <fullName evidence="2">histidine kinase</fullName>
        <ecNumber evidence="2">2.7.13.3</ecNumber>
    </recommendedName>
</protein>
<evidence type="ECO:0000256" key="1">
    <source>
        <dbReference type="ARBA" id="ARBA00000085"/>
    </source>
</evidence>
<evidence type="ECO:0000313" key="11">
    <source>
        <dbReference type="Proteomes" id="UP001597173"/>
    </source>
</evidence>
<dbReference type="InterPro" id="IPR003661">
    <property type="entry name" value="HisK_dim/P_dom"/>
</dbReference>
<evidence type="ECO:0000259" key="7">
    <source>
        <dbReference type="PROSITE" id="PS50109"/>
    </source>
</evidence>
<dbReference type="CDD" id="cd00082">
    <property type="entry name" value="HisKA"/>
    <property type="match status" value="1"/>
</dbReference>
<feature type="domain" description="Response regulatory" evidence="8">
    <location>
        <begin position="944"/>
        <end position="1063"/>
    </location>
</feature>
<keyword evidence="4" id="KW-0902">Two-component regulatory system</keyword>
<dbReference type="InterPro" id="IPR036097">
    <property type="entry name" value="HisK_dim/P_sf"/>
</dbReference>
<accession>A0ABW3YY64</accession>
<dbReference type="Gene3D" id="1.10.287.130">
    <property type="match status" value="1"/>
</dbReference>
<dbReference type="Pfam" id="PF08448">
    <property type="entry name" value="PAS_4"/>
    <property type="match status" value="1"/>
</dbReference>
<comment type="caution">
    <text evidence="10">The sequence shown here is derived from an EMBL/GenBank/DDBJ whole genome shotgun (WGS) entry which is preliminary data.</text>
</comment>
<dbReference type="SMART" id="SM00448">
    <property type="entry name" value="REC"/>
    <property type="match status" value="2"/>
</dbReference>
<dbReference type="Gene3D" id="3.30.565.10">
    <property type="entry name" value="Histidine kinase-like ATPase, C-terminal domain"/>
    <property type="match status" value="1"/>
</dbReference>
<dbReference type="PANTHER" id="PTHR45339:SF1">
    <property type="entry name" value="HYBRID SIGNAL TRANSDUCTION HISTIDINE KINASE J"/>
    <property type="match status" value="1"/>
</dbReference>
<name>A0ABW3YY64_MYCRA</name>
<dbReference type="SMART" id="SM00387">
    <property type="entry name" value="HATPase_c"/>
    <property type="match status" value="1"/>
</dbReference>
<dbReference type="InterPro" id="IPR035965">
    <property type="entry name" value="PAS-like_dom_sf"/>
</dbReference>
<dbReference type="Pfam" id="PF00072">
    <property type="entry name" value="Response_reg"/>
    <property type="match status" value="2"/>
</dbReference>
<dbReference type="Gene3D" id="3.40.50.2300">
    <property type="match status" value="2"/>
</dbReference>
<organism evidence="10 11">
    <name type="scientific">Mycoplana ramosa</name>
    <name type="common">Mycoplana bullata</name>
    <dbReference type="NCBI Taxonomy" id="40837"/>
    <lineage>
        <taxon>Bacteria</taxon>
        <taxon>Pseudomonadati</taxon>
        <taxon>Pseudomonadota</taxon>
        <taxon>Alphaproteobacteria</taxon>
        <taxon>Hyphomicrobiales</taxon>
        <taxon>Rhizobiaceae</taxon>
        <taxon>Mycoplana</taxon>
    </lineage>
</organism>
<evidence type="ECO:0000256" key="5">
    <source>
        <dbReference type="PROSITE-ProRule" id="PRU00169"/>
    </source>
</evidence>
<dbReference type="PANTHER" id="PTHR45339">
    <property type="entry name" value="HYBRID SIGNAL TRANSDUCTION HISTIDINE KINASE J"/>
    <property type="match status" value="1"/>
</dbReference>
<proteinExistence type="predicted"/>
<dbReference type="SUPFAM" id="SSF55874">
    <property type="entry name" value="ATPase domain of HSP90 chaperone/DNA topoisomerase II/histidine kinase"/>
    <property type="match status" value="1"/>
</dbReference>
<sequence length="1233" mass="135274">MAEIQDDLLLAACERIHSQTSPAYIKGSEMRYLAVNAAFCELFNIGQETVVGLSDEEIGKGDGHHDRHEHERRCLVFGSDETVRYCHAQSGQNFIISMRRQRISAELSVLIGTFIPAHGTLAVRADALAHGAGISFSGNSAPEGRDKSVTGSEPVVADPSTQEASAEHVLDAIGTGVAIFDRAGRLTHANRVMREFYRALVGDVPDADLDIRRLLCALHEVETSDDDPVERESWIEQRLAEYELPLFERVSRTVAGGWMRLVTQRRPDGTLVALRSDVTALKENEARLRQQGQEIALYRALLDELPVATYVRDEKQQLMFANRVFLDLIGSTAADIIGKTTLEMFPLQGEQLHAENQRVLDTGELIESEFDFRRPDGTIVPTISRAYRVTSADNRNYLISSITDTTLLKRREDQLIEARQQAEAIKSDLESIVASLHVGIVVVDENSTIELVNEAFESLWDGDLPPLQQRPIAELHRFKREHGETIEAQAGVCDTDHESWLRSVRDGRFPTREVSYANGRTLIESGQPISGGRCLLTYIDITERREREREVLQTRSALEEVGSLVKDAMSAMGQGLLIIDNGRIELANEALISMFSAPPALLQPGAPIADLIEDSARRGIFGYIGEQRVEARDFLATLMRDRPMPIVFRSGRGIWLQMEARPTEHGRIVLVYSDITELKAREDELRRLVLRAETADKAKSEFLANMSHEIRTPMNGVLGMAELLAKSDLDTRQKTFIDIIVKSGNALLTIINDILDFSKIDAGQMSLRKAPFNLVEAVEDVATLLSSKAAEKDLELVVRGAADIPVVVVGDAGRFRQIVTNLVGNAVKFTDVGHVRIDMSATGIEDGKVAITLRVEDTGVGIPEDKLSAVFEKFSQVDASSTRRHEGTGLGLAITDGLVTLFGGSLSAESVVGKGSVFTVTLPMEVEHADALNVAVPVNLRGARVIVVDRNEATRSVTRELLTEWGFDATAIADAEEALALLSAASAIDITVEAAIVDKSLRDAQGRNLIEAIRQDFPSTALIALSALGAPAQDSGLDGLEIDAHLMKPIRAGLLRETVCEVIRTLRHRQQRPAGANGPRADGSSVISLTRPIAALDAEPIDVLVAEDNEVNQILFRQLLEASGVSYTLVADGEQAVECFRTLKPRMILMDVSMPVMNGHQAARAIRRIEAGTGERVPIVAVTAHVLDGDREACLASGMDDYLAKPISTDRLEEMVQRWLKTDKRDARGSTLH</sequence>
<gene>
    <name evidence="10" type="ORF">ACFQ33_13500</name>
</gene>
<evidence type="ECO:0000256" key="6">
    <source>
        <dbReference type="SAM" id="MobiDB-lite"/>
    </source>
</evidence>
<dbReference type="Pfam" id="PF02518">
    <property type="entry name" value="HATPase_c"/>
    <property type="match status" value="1"/>
</dbReference>
<dbReference type="InterPro" id="IPR004358">
    <property type="entry name" value="Sig_transdc_His_kin-like_C"/>
</dbReference>
<evidence type="ECO:0000256" key="3">
    <source>
        <dbReference type="ARBA" id="ARBA00022553"/>
    </source>
</evidence>
<dbReference type="InterPro" id="IPR001789">
    <property type="entry name" value="Sig_transdc_resp-reg_receiver"/>
</dbReference>
<feature type="modified residue" description="4-aspartylphosphate" evidence="5">
    <location>
        <position position="1151"/>
    </location>
</feature>
<dbReference type="InterPro" id="IPR013656">
    <property type="entry name" value="PAS_4"/>
</dbReference>
<reference evidence="11" key="1">
    <citation type="journal article" date="2019" name="Int. J. Syst. Evol. Microbiol.">
        <title>The Global Catalogue of Microorganisms (GCM) 10K type strain sequencing project: providing services to taxonomists for standard genome sequencing and annotation.</title>
        <authorList>
            <consortium name="The Broad Institute Genomics Platform"/>
            <consortium name="The Broad Institute Genome Sequencing Center for Infectious Disease"/>
            <person name="Wu L."/>
            <person name="Ma J."/>
        </authorList>
    </citation>
    <scope>NUCLEOTIDE SEQUENCE [LARGE SCALE GENOMIC DNA]</scope>
    <source>
        <strain evidence="11">CCUG 55609</strain>
    </source>
</reference>
<dbReference type="PRINTS" id="PR00344">
    <property type="entry name" value="BCTRLSENSOR"/>
</dbReference>
<feature type="region of interest" description="Disordered" evidence="6">
    <location>
        <begin position="136"/>
        <end position="156"/>
    </location>
</feature>
<feature type="domain" description="Response regulatory" evidence="8">
    <location>
        <begin position="1102"/>
        <end position="1220"/>
    </location>
</feature>
<dbReference type="InterPro" id="IPR000014">
    <property type="entry name" value="PAS"/>
</dbReference>
<evidence type="ECO:0000313" key="10">
    <source>
        <dbReference type="EMBL" id="MFD1328904.1"/>
    </source>
</evidence>
<dbReference type="EMBL" id="JBHTNF010000007">
    <property type="protein sequence ID" value="MFD1328904.1"/>
    <property type="molecule type" value="Genomic_DNA"/>
</dbReference>
<comment type="catalytic activity">
    <reaction evidence="1">
        <text>ATP + protein L-histidine = ADP + protein N-phospho-L-histidine.</text>
        <dbReference type="EC" id="2.7.13.3"/>
    </reaction>
</comment>
<dbReference type="EC" id="2.7.13.3" evidence="2"/>
<dbReference type="InterPro" id="IPR003594">
    <property type="entry name" value="HATPase_dom"/>
</dbReference>